<evidence type="ECO:0000256" key="3">
    <source>
        <dbReference type="SAM" id="SignalP"/>
    </source>
</evidence>
<gene>
    <name evidence="5" type="ORF">NCTC1935_03153</name>
</gene>
<dbReference type="RefSeq" id="WP_137353420.1">
    <property type="nucleotide sequence ID" value="NZ_CAACYE020000001.1"/>
</dbReference>
<accession>A0A449GHV9</accession>
<name>A0A449GHV9_NOCFR</name>
<dbReference type="PROSITE" id="PS51257">
    <property type="entry name" value="PROKAR_LIPOPROTEIN"/>
    <property type="match status" value="1"/>
</dbReference>
<feature type="signal peptide" evidence="3">
    <location>
        <begin position="1"/>
        <end position="31"/>
    </location>
</feature>
<dbReference type="AlphaFoldDB" id="A0A449GHV9"/>
<organism evidence="5">
    <name type="scientific">Nocardia farcinica</name>
    <dbReference type="NCBI Taxonomy" id="37329"/>
    <lineage>
        <taxon>Bacteria</taxon>
        <taxon>Bacillati</taxon>
        <taxon>Actinomycetota</taxon>
        <taxon>Actinomycetes</taxon>
        <taxon>Mycobacteriales</taxon>
        <taxon>Nocardiaceae</taxon>
        <taxon>Nocardia</taxon>
    </lineage>
</organism>
<dbReference type="Gene3D" id="3.40.50.2300">
    <property type="match status" value="2"/>
</dbReference>
<evidence type="ECO:0000259" key="4">
    <source>
        <dbReference type="Pfam" id="PF13458"/>
    </source>
</evidence>
<dbReference type="InterPro" id="IPR028081">
    <property type="entry name" value="Leu-bd"/>
</dbReference>
<protein>
    <recommendedName>
        <fullName evidence="4">Leucine-binding protein domain-containing protein</fullName>
    </recommendedName>
</protein>
<sequence>MRTIGRRHRLFHTAVIGSVLGLALVTGCTDAAEQAGPGVSDAPCPQALDESKGCIYLGVLSDLADGPFTALGSSIHDGQRAFWHAVNAAGGIAGREVDISTYARNTGYDPQRHRAEYARIEPHVLALAMSFGTAQTMGVLPEMEAAGVVTGAGTLWSGWQYPDTDRNLVLDYGFSYCAEAVLGLDWFSGAHYLPSGIGIVAYRGNYGGDYASGAMRWAAANGIPVTARIDTGPNSEVGNQDGPVATILASKPDVVVLATGPVEAAEIIGKLVAGGYEGRFLGSTPTWNSALLRTPAAEAITALYNYTSPFDGWDGHSAGAAKARAATTEPPANWGYNLGWATSYPMKELLTAAAAQGPLTRAALRRALSGLTVDSEGMAPQRRYGTDRPDLAAERAVISVPDPDAPLGSRTLAADYRGPTLERITFSGPCARL</sequence>
<evidence type="ECO:0000256" key="2">
    <source>
        <dbReference type="ARBA" id="ARBA00022729"/>
    </source>
</evidence>
<feature type="chain" id="PRO_5030094415" description="Leucine-binding protein domain-containing protein" evidence="3">
    <location>
        <begin position="32"/>
        <end position="433"/>
    </location>
</feature>
<comment type="similarity">
    <text evidence="1">Belongs to the leucine-binding protein family.</text>
</comment>
<dbReference type="InterPro" id="IPR028082">
    <property type="entry name" value="Peripla_BP_I"/>
</dbReference>
<keyword evidence="2 3" id="KW-0732">Signal</keyword>
<dbReference type="Pfam" id="PF13458">
    <property type="entry name" value="Peripla_BP_6"/>
    <property type="match status" value="1"/>
</dbReference>
<proteinExistence type="inferred from homology"/>
<dbReference type="PANTHER" id="PTHR47235">
    <property type="entry name" value="BLR6548 PROTEIN"/>
    <property type="match status" value="1"/>
</dbReference>
<reference evidence="5" key="1">
    <citation type="submission" date="2019-02" db="EMBL/GenBank/DDBJ databases">
        <authorList>
            <consortium name="Pathogen Informatics"/>
        </authorList>
    </citation>
    <scope>NUCLEOTIDE SEQUENCE</scope>
    <source>
        <strain evidence="5">3012STDY6733949</strain>
    </source>
</reference>
<feature type="domain" description="Leucine-binding protein" evidence="4">
    <location>
        <begin position="55"/>
        <end position="383"/>
    </location>
</feature>
<dbReference type="PANTHER" id="PTHR47235:SF1">
    <property type="entry name" value="BLR6548 PROTEIN"/>
    <property type="match status" value="1"/>
</dbReference>
<dbReference type="EMBL" id="CAACYE010000005">
    <property type="protein sequence ID" value="VFA85314.1"/>
    <property type="molecule type" value="Genomic_DNA"/>
</dbReference>
<dbReference type="SUPFAM" id="SSF53822">
    <property type="entry name" value="Periplasmic binding protein-like I"/>
    <property type="match status" value="1"/>
</dbReference>
<evidence type="ECO:0000313" key="5">
    <source>
        <dbReference type="EMBL" id="VFA85314.1"/>
    </source>
</evidence>
<evidence type="ECO:0000256" key="1">
    <source>
        <dbReference type="ARBA" id="ARBA00010062"/>
    </source>
</evidence>